<proteinExistence type="predicted"/>
<name>A0A9Q8RN37_9LEPT</name>
<organism evidence="1 2">
    <name type="scientific">Leptospira noguchii</name>
    <dbReference type="NCBI Taxonomy" id="28182"/>
    <lineage>
        <taxon>Bacteria</taxon>
        <taxon>Pseudomonadati</taxon>
        <taxon>Spirochaetota</taxon>
        <taxon>Spirochaetia</taxon>
        <taxon>Leptospirales</taxon>
        <taxon>Leptospiraceae</taxon>
        <taxon>Leptospira</taxon>
    </lineage>
</organism>
<evidence type="ECO:0000313" key="2">
    <source>
        <dbReference type="Proteomes" id="UP000829829"/>
    </source>
</evidence>
<gene>
    <name evidence="1" type="ORF">MAL03_12150</name>
</gene>
<sequence>MKPKDKPIAEKYDSILLKYNKEVRPLFGIHDKENRLAFVEQLLESIRRVDFVKKIESNSFTSSFSDPSSPLFDPLKGAIYLKNTGDFEEACWLVFHFVYFGKHRYGGWRYSREVYGALGQEENWNWNRISKDIKGFRKWLKRNQDYIKRKDIPGGFGNHRKYESLDASSSRGTGSAFEAYVNWVLPFGSHSMLFDKVNQDSGGDAKIAFDKLFKSMSKVVSFGRTAKFDYLTMIGKLNLTQIKPGTPYLSNATGPLTGAKLLFTGDATMNVNPKDLENWIIELDSYMDVGMQVFEDSLCNWQKSPSIFKPFRG</sequence>
<dbReference type="RefSeq" id="WP_141598507.1">
    <property type="nucleotide sequence ID" value="NZ_CP091928.1"/>
</dbReference>
<reference evidence="1" key="1">
    <citation type="submission" date="2022-02" db="EMBL/GenBank/DDBJ databases">
        <title>The genetically variable rfb locus in Leptospira is a mobile cassette and a molecular signature of serovar identity.</title>
        <authorList>
            <person name="Nieves C."/>
            <person name="Vincent A.T."/>
            <person name="Zarantonelli L."/>
            <person name="Picardeau M."/>
            <person name="Veyrier F.J."/>
            <person name="Buschiazzo A."/>
        </authorList>
    </citation>
    <scope>NUCLEOTIDE SEQUENCE</scope>
    <source>
        <strain evidence="1">IP1512017</strain>
    </source>
</reference>
<dbReference type="Pfam" id="PF18746">
    <property type="entry name" value="aGPT-Pplase3"/>
    <property type="match status" value="1"/>
</dbReference>
<protein>
    <submittedName>
        <fullName evidence="1">Uncharacterized protein</fullName>
    </submittedName>
</protein>
<dbReference type="AlphaFoldDB" id="A0A9Q8RN37"/>
<accession>A0A9Q8RN37</accession>
<dbReference type="Proteomes" id="UP000829829">
    <property type="component" value="Chromosome 1"/>
</dbReference>
<evidence type="ECO:0000313" key="1">
    <source>
        <dbReference type="EMBL" id="UOG55638.1"/>
    </source>
</evidence>
<dbReference type="InterPro" id="IPR041271">
    <property type="entry name" value="AGPT-Pplase3"/>
</dbReference>
<dbReference type="EMBL" id="CP091957">
    <property type="protein sequence ID" value="UOG55638.1"/>
    <property type="molecule type" value="Genomic_DNA"/>
</dbReference>